<evidence type="ECO:0000256" key="3">
    <source>
        <dbReference type="ARBA" id="ARBA00022692"/>
    </source>
</evidence>
<proteinExistence type="predicted"/>
<evidence type="ECO:0000256" key="6">
    <source>
        <dbReference type="SAM" id="Phobius"/>
    </source>
</evidence>
<feature type="transmembrane region" description="Helical" evidence="6">
    <location>
        <begin position="312"/>
        <end position="329"/>
    </location>
</feature>
<protein>
    <submittedName>
        <fullName evidence="7">UbiA prenyltransferase family protein</fullName>
    </submittedName>
</protein>
<dbReference type="InterPro" id="IPR000537">
    <property type="entry name" value="UbiA_prenyltransferase"/>
</dbReference>
<evidence type="ECO:0000313" key="8">
    <source>
        <dbReference type="Proteomes" id="UP001597387"/>
    </source>
</evidence>
<keyword evidence="3 6" id="KW-0812">Transmembrane</keyword>
<feature type="transmembrane region" description="Helical" evidence="6">
    <location>
        <begin position="196"/>
        <end position="218"/>
    </location>
</feature>
<keyword evidence="4 6" id="KW-1133">Transmembrane helix</keyword>
<evidence type="ECO:0000313" key="7">
    <source>
        <dbReference type="EMBL" id="MFD2161646.1"/>
    </source>
</evidence>
<feature type="transmembrane region" description="Helical" evidence="6">
    <location>
        <begin position="275"/>
        <end position="292"/>
    </location>
</feature>
<sequence>MNQNSTTPTAALDAGAPVILRNAGFKEYVTIARPDHWFKNIFMLPGMLFAYLIYKTPIDFDFFFKVVAGVTSTCLIASANYVINEYLDAEFDRFHPVKNKRSAVQTKLNPAYVYLQWFVLSAVGLVIAYFINIQFLFTEAFLLFMGIMYNVKPFRTKDRVYLDVISESVNNPIRLALGWFIFVPAALLTGDSSDTLWSIIPPASIILAYWMGGAFLMATKRFAEYRFINDPERAGLYRRSFKYYTEQNLLLSMFFYALTATFFLGIFLIKHRIELLISFPFFALLFVWYLKIGLRQDSVVQGPEKLHHEKKFMAYVVAFTILLMALLYIDIPPLQWFLKQSFQYAN</sequence>
<dbReference type="InterPro" id="IPR044878">
    <property type="entry name" value="UbiA_sf"/>
</dbReference>
<dbReference type="RefSeq" id="WP_255898846.1">
    <property type="nucleotide sequence ID" value="NZ_JAFMZO010000001.1"/>
</dbReference>
<evidence type="ECO:0000256" key="5">
    <source>
        <dbReference type="ARBA" id="ARBA00023136"/>
    </source>
</evidence>
<feature type="transmembrane region" description="Helical" evidence="6">
    <location>
        <begin position="118"/>
        <end position="151"/>
    </location>
</feature>
<evidence type="ECO:0000256" key="2">
    <source>
        <dbReference type="ARBA" id="ARBA00022475"/>
    </source>
</evidence>
<keyword evidence="8" id="KW-1185">Reference proteome</keyword>
<feature type="transmembrane region" description="Helical" evidence="6">
    <location>
        <begin position="248"/>
        <end position="269"/>
    </location>
</feature>
<dbReference type="EMBL" id="JBHUHZ010000001">
    <property type="protein sequence ID" value="MFD2161646.1"/>
    <property type="molecule type" value="Genomic_DNA"/>
</dbReference>
<comment type="caution">
    <text evidence="7">The sequence shown here is derived from an EMBL/GenBank/DDBJ whole genome shotgun (WGS) entry which is preliminary data.</text>
</comment>
<feature type="transmembrane region" description="Helical" evidence="6">
    <location>
        <begin position="66"/>
        <end position="83"/>
    </location>
</feature>
<organism evidence="7 8">
    <name type="scientific">Paradesertivirga mongoliensis</name>
    <dbReference type="NCBI Taxonomy" id="2100740"/>
    <lineage>
        <taxon>Bacteria</taxon>
        <taxon>Pseudomonadati</taxon>
        <taxon>Bacteroidota</taxon>
        <taxon>Sphingobacteriia</taxon>
        <taxon>Sphingobacteriales</taxon>
        <taxon>Sphingobacteriaceae</taxon>
        <taxon>Paradesertivirga</taxon>
    </lineage>
</organism>
<feature type="transmembrane region" description="Helical" evidence="6">
    <location>
        <begin position="172"/>
        <end position="190"/>
    </location>
</feature>
<reference evidence="8" key="1">
    <citation type="journal article" date="2019" name="Int. J. Syst. Evol. Microbiol.">
        <title>The Global Catalogue of Microorganisms (GCM) 10K type strain sequencing project: providing services to taxonomists for standard genome sequencing and annotation.</title>
        <authorList>
            <consortium name="The Broad Institute Genomics Platform"/>
            <consortium name="The Broad Institute Genome Sequencing Center for Infectious Disease"/>
            <person name="Wu L."/>
            <person name="Ma J."/>
        </authorList>
    </citation>
    <scope>NUCLEOTIDE SEQUENCE [LARGE SCALE GENOMIC DNA]</scope>
    <source>
        <strain evidence="8">KCTC 42217</strain>
    </source>
</reference>
<name>A0ABW4ZIL6_9SPHI</name>
<keyword evidence="5 6" id="KW-0472">Membrane</keyword>
<evidence type="ECO:0000256" key="1">
    <source>
        <dbReference type="ARBA" id="ARBA00004141"/>
    </source>
</evidence>
<feature type="transmembrane region" description="Helical" evidence="6">
    <location>
        <begin position="37"/>
        <end position="54"/>
    </location>
</feature>
<dbReference type="Pfam" id="PF01040">
    <property type="entry name" value="UbiA"/>
    <property type="match status" value="1"/>
</dbReference>
<accession>A0ABW4ZIL6</accession>
<dbReference type="Proteomes" id="UP001597387">
    <property type="component" value="Unassembled WGS sequence"/>
</dbReference>
<comment type="subcellular location">
    <subcellularLocation>
        <location evidence="1">Membrane</location>
        <topology evidence="1">Multi-pass membrane protein</topology>
    </subcellularLocation>
</comment>
<evidence type="ECO:0000256" key="4">
    <source>
        <dbReference type="ARBA" id="ARBA00022989"/>
    </source>
</evidence>
<dbReference type="Gene3D" id="1.10.357.140">
    <property type="entry name" value="UbiA prenyltransferase"/>
    <property type="match status" value="1"/>
</dbReference>
<dbReference type="CDD" id="cd13963">
    <property type="entry name" value="PT_UbiA_2"/>
    <property type="match status" value="1"/>
</dbReference>
<keyword evidence="2" id="KW-1003">Cell membrane</keyword>
<gene>
    <name evidence="7" type="ORF">ACFSJU_04525</name>
</gene>